<keyword evidence="1" id="KW-1133">Transmembrane helix</keyword>
<dbReference type="EnsemblPlants" id="OPUNC11G05240.1">
    <property type="protein sequence ID" value="OPUNC11G05240.1"/>
    <property type="gene ID" value="OPUNC11G05240"/>
</dbReference>
<dbReference type="AlphaFoldDB" id="A0A0E0MDB8"/>
<name>A0A0E0MDB8_ORYPU</name>
<organism evidence="2">
    <name type="scientific">Oryza punctata</name>
    <name type="common">Red rice</name>
    <dbReference type="NCBI Taxonomy" id="4537"/>
    <lineage>
        <taxon>Eukaryota</taxon>
        <taxon>Viridiplantae</taxon>
        <taxon>Streptophyta</taxon>
        <taxon>Embryophyta</taxon>
        <taxon>Tracheophyta</taxon>
        <taxon>Spermatophyta</taxon>
        <taxon>Magnoliopsida</taxon>
        <taxon>Liliopsida</taxon>
        <taxon>Poales</taxon>
        <taxon>Poaceae</taxon>
        <taxon>BOP clade</taxon>
        <taxon>Oryzoideae</taxon>
        <taxon>Oryzeae</taxon>
        <taxon>Oryzinae</taxon>
        <taxon>Oryza</taxon>
    </lineage>
</organism>
<sequence>MAHDNSKPFLDKIKDFWIDVSTRESQVVKDNNGNQIEKNNKERSRLYCKLIMMLALSSVFWSGAKNAVSKLKGSVLCVASIYINFALISMMIGAAAGTIPDVFRWHLGLSGNGVLQGLLFNIIAFNCELFTSLMADSLDKLHQIVLYWVTGGTSAVAVTIIWTWTTEDPLNGDKEVEETSEPE</sequence>
<evidence type="ECO:0000256" key="1">
    <source>
        <dbReference type="SAM" id="Phobius"/>
    </source>
</evidence>
<proteinExistence type="predicted"/>
<dbReference type="Gramene" id="OPUNC11G05240.1">
    <property type="protein sequence ID" value="OPUNC11G05240.1"/>
    <property type="gene ID" value="OPUNC11G05240"/>
</dbReference>
<keyword evidence="3" id="KW-1185">Reference proteome</keyword>
<feature type="transmembrane region" description="Helical" evidence="1">
    <location>
        <begin position="75"/>
        <end position="94"/>
    </location>
</feature>
<dbReference type="HOGENOM" id="CLU_081114_1_0_1"/>
<accession>A0A0E0MDB8</accession>
<dbReference type="OMA" id="AFNCELF"/>
<dbReference type="Proteomes" id="UP000026962">
    <property type="component" value="Chromosome 11"/>
</dbReference>
<evidence type="ECO:0000313" key="2">
    <source>
        <dbReference type="EnsemblPlants" id="OPUNC11G05240.1"/>
    </source>
</evidence>
<keyword evidence="1" id="KW-0472">Membrane</keyword>
<dbReference type="eggNOG" id="ENOG502R4VZ">
    <property type="taxonomic scope" value="Eukaryota"/>
</dbReference>
<reference evidence="2" key="1">
    <citation type="submission" date="2015-04" db="UniProtKB">
        <authorList>
            <consortium name="EnsemblPlants"/>
        </authorList>
    </citation>
    <scope>IDENTIFICATION</scope>
</reference>
<feature type="transmembrane region" description="Helical" evidence="1">
    <location>
        <begin position="145"/>
        <end position="164"/>
    </location>
</feature>
<reference evidence="2" key="2">
    <citation type="submission" date="2018-05" db="EMBL/GenBank/DDBJ databases">
        <title>OpunRS2 (Oryza punctata Reference Sequence Version 2).</title>
        <authorList>
            <person name="Zhang J."/>
            <person name="Kudrna D."/>
            <person name="Lee S."/>
            <person name="Talag J."/>
            <person name="Welchert J."/>
            <person name="Wing R.A."/>
        </authorList>
    </citation>
    <scope>NUCLEOTIDE SEQUENCE [LARGE SCALE GENOMIC DNA]</scope>
</reference>
<keyword evidence="1" id="KW-0812">Transmembrane</keyword>
<evidence type="ECO:0000313" key="3">
    <source>
        <dbReference type="Proteomes" id="UP000026962"/>
    </source>
</evidence>
<protein>
    <submittedName>
        <fullName evidence="2">Uncharacterized protein</fullName>
    </submittedName>
</protein>